<organism evidence="8 9">
    <name type="scientific">Trichoplusia ni</name>
    <name type="common">Cabbage looper</name>
    <dbReference type="NCBI Taxonomy" id="7111"/>
    <lineage>
        <taxon>Eukaryota</taxon>
        <taxon>Metazoa</taxon>
        <taxon>Ecdysozoa</taxon>
        <taxon>Arthropoda</taxon>
        <taxon>Hexapoda</taxon>
        <taxon>Insecta</taxon>
        <taxon>Pterygota</taxon>
        <taxon>Neoptera</taxon>
        <taxon>Endopterygota</taxon>
        <taxon>Lepidoptera</taxon>
        <taxon>Glossata</taxon>
        <taxon>Ditrysia</taxon>
        <taxon>Noctuoidea</taxon>
        <taxon>Noctuidae</taxon>
        <taxon>Plusiinae</taxon>
        <taxon>Trichoplusia</taxon>
    </lineage>
</organism>
<dbReference type="InterPro" id="IPR020846">
    <property type="entry name" value="MFS_dom"/>
</dbReference>
<dbReference type="GO" id="GO:0022857">
    <property type="term" value="F:transmembrane transporter activity"/>
    <property type="evidence" value="ECO:0007669"/>
    <property type="project" value="InterPro"/>
</dbReference>
<feature type="domain" description="Major facilitator superfamily (MFS) profile" evidence="7">
    <location>
        <begin position="99"/>
        <end position="537"/>
    </location>
</feature>
<keyword evidence="4 6" id="KW-0472">Membrane</keyword>
<dbReference type="Pfam" id="PF00083">
    <property type="entry name" value="Sugar_tr"/>
    <property type="match status" value="1"/>
</dbReference>
<keyword evidence="8" id="KW-1185">Reference proteome</keyword>
<dbReference type="KEGG" id="tnl:113506794"/>
<keyword evidence="2 6" id="KW-0812">Transmembrane</keyword>
<reference evidence="9" key="1">
    <citation type="submission" date="2025-08" db="UniProtKB">
        <authorList>
            <consortium name="RefSeq"/>
        </authorList>
    </citation>
    <scope>IDENTIFICATION</scope>
</reference>
<feature type="transmembrane region" description="Helical" evidence="6">
    <location>
        <begin position="253"/>
        <end position="276"/>
    </location>
</feature>
<proteinExistence type="predicted"/>
<dbReference type="InterPro" id="IPR036259">
    <property type="entry name" value="MFS_trans_sf"/>
</dbReference>
<dbReference type="GO" id="GO:0016020">
    <property type="term" value="C:membrane"/>
    <property type="evidence" value="ECO:0007669"/>
    <property type="project" value="UniProtKB-SubCell"/>
</dbReference>
<evidence type="ECO:0000256" key="1">
    <source>
        <dbReference type="ARBA" id="ARBA00004141"/>
    </source>
</evidence>
<feature type="transmembrane region" description="Helical" evidence="6">
    <location>
        <begin position="508"/>
        <end position="532"/>
    </location>
</feature>
<dbReference type="InParanoid" id="A0A7E5WX72"/>
<dbReference type="Proteomes" id="UP000322000">
    <property type="component" value="Chromosome 2"/>
</dbReference>
<dbReference type="SUPFAM" id="SSF103473">
    <property type="entry name" value="MFS general substrate transporter"/>
    <property type="match status" value="1"/>
</dbReference>
<dbReference type="RefSeq" id="XP_026745435.1">
    <property type="nucleotide sequence ID" value="XM_026889634.1"/>
</dbReference>
<evidence type="ECO:0000313" key="8">
    <source>
        <dbReference type="Proteomes" id="UP000322000"/>
    </source>
</evidence>
<feature type="region of interest" description="Disordered" evidence="5">
    <location>
        <begin position="1"/>
        <end position="44"/>
    </location>
</feature>
<gene>
    <name evidence="9" type="primary">LOC113506794</name>
</gene>
<feature type="compositionally biased region" description="Basic and acidic residues" evidence="5">
    <location>
        <begin position="1"/>
        <end position="12"/>
    </location>
</feature>
<evidence type="ECO:0000256" key="6">
    <source>
        <dbReference type="SAM" id="Phobius"/>
    </source>
</evidence>
<dbReference type="InterPro" id="IPR005828">
    <property type="entry name" value="MFS_sugar_transport-like"/>
</dbReference>
<name>A0A7E5WX72_TRINI</name>
<protein>
    <submittedName>
        <fullName evidence="9">Solute carrier family 22 member 1-like</fullName>
    </submittedName>
</protein>
<evidence type="ECO:0000256" key="3">
    <source>
        <dbReference type="ARBA" id="ARBA00022989"/>
    </source>
</evidence>
<dbReference type="PROSITE" id="PS50850">
    <property type="entry name" value="MFS"/>
    <property type="match status" value="1"/>
</dbReference>
<dbReference type="PANTHER" id="PTHR24064">
    <property type="entry name" value="SOLUTE CARRIER FAMILY 22 MEMBER"/>
    <property type="match status" value="1"/>
</dbReference>
<feature type="transmembrane region" description="Helical" evidence="6">
    <location>
        <begin position="426"/>
        <end position="446"/>
    </location>
</feature>
<feature type="transmembrane region" description="Helical" evidence="6">
    <location>
        <begin position="282"/>
        <end position="300"/>
    </location>
</feature>
<evidence type="ECO:0000313" key="9">
    <source>
        <dbReference type="RefSeq" id="XP_026745435.1"/>
    </source>
</evidence>
<feature type="transmembrane region" description="Helical" evidence="6">
    <location>
        <begin position="197"/>
        <end position="214"/>
    </location>
</feature>
<evidence type="ECO:0000259" key="7">
    <source>
        <dbReference type="PROSITE" id="PS50850"/>
    </source>
</evidence>
<evidence type="ECO:0000256" key="5">
    <source>
        <dbReference type="SAM" id="MobiDB-lite"/>
    </source>
</evidence>
<comment type="subcellular location">
    <subcellularLocation>
        <location evidence="1">Membrane</location>
        <topology evidence="1">Multi-pass membrane protein</topology>
    </subcellularLocation>
</comment>
<sequence length="561" mass="63541">MKSDEDPQKLEVNDINGVTKDDKMALNKSNKDANNSDDKTKSEEEAVDLESILGEFKIYGWYHIKCVTLIGFLVFTNGWHGTNYVFVAENVDYTCKYPTCNSLELNNLLLNTTLDLKCRKYEIRDRNASCIEDNFDISHSVHCDEWVYKNNDSFVAELNLGCEDWKRTLIGTMHSTGYMLGLFLVGPSSDKFGRKSVVVFTTLACAVIGMIKSATYSYWVYAFVEMIEPILGDCYSATFTLAMEMVTKEYRPLMLFAIGIFGTLGDVSMATIAWLSPNWRMFLIYTYIPQFIFILYIFWMDESPRWLLSKGKKTEAENILRQAAKMNRIVIDENKLSKLRCEENSGNSSLLCLLKITFNSKKLFLRLLCCICMWFTGLFNSYSLSINSVSLQGNKYVNYAMTNATGIPGSFLVYFLLSKCHRKKPLMFSFLLTTVFCIAHSFLPSGYTSLSIFLYVGGKFSAFISIRIIYIYTSELFPTYTRNTMHALCSALGRTGAILAPQTPLLMYYWPGLPSLVIGILSLLTAAVITLLPDTSNDVLPDNIQQAETIGEKESDLCSKL</sequence>
<feature type="transmembrane region" description="Helical" evidence="6">
    <location>
        <begin position="452"/>
        <end position="472"/>
    </location>
</feature>
<feature type="transmembrane region" description="Helical" evidence="6">
    <location>
        <begin position="363"/>
        <end position="384"/>
    </location>
</feature>
<keyword evidence="3 6" id="KW-1133">Transmembrane helix</keyword>
<feature type="compositionally biased region" description="Basic and acidic residues" evidence="5">
    <location>
        <begin position="19"/>
        <end position="44"/>
    </location>
</feature>
<feature type="transmembrane region" description="Helical" evidence="6">
    <location>
        <begin position="396"/>
        <end position="417"/>
    </location>
</feature>
<dbReference type="PROSITE" id="PS00216">
    <property type="entry name" value="SUGAR_TRANSPORT_1"/>
    <property type="match status" value="1"/>
</dbReference>
<dbReference type="AlphaFoldDB" id="A0A7E5WX72"/>
<evidence type="ECO:0000256" key="4">
    <source>
        <dbReference type="ARBA" id="ARBA00023136"/>
    </source>
</evidence>
<accession>A0A7E5WX72</accession>
<evidence type="ECO:0000256" key="2">
    <source>
        <dbReference type="ARBA" id="ARBA00022692"/>
    </source>
</evidence>
<dbReference type="InterPro" id="IPR005829">
    <property type="entry name" value="Sugar_transporter_CS"/>
</dbReference>
<dbReference type="Gene3D" id="1.20.1250.20">
    <property type="entry name" value="MFS general substrate transporter like domains"/>
    <property type="match status" value="1"/>
</dbReference>
<dbReference type="OrthoDB" id="5296287at2759"/>
<dbReference type="GeneID" id="113506794"/>